<dbReference type="Pfam" id="PF11181">
    <property type="entry name" value="YflT"/>
    <property type="match status" value="1"/>
</dbReference>
<feature type="domain" description="General stress protein 17M-like" evidence="2">
    <location>
        <begin position="23"/>
        <end position="110"/>
    </location>
</feature>
<dbReference type="Proteomes" id="UP000196778">
    <property type="component" value="Unassembled WGS sequence"/>
</dbReference>
<reference evidence="4" key="1">
    <citation type="submission" date="2017-02" db="EMBL/GenBank/DDBJ databases">
        <authorList>
            <person name="Dridi B."/>
        </authorList>
    </citation>
    <scope>NUCLEOTIDE SEQUENCE [LARGE SCALE GENOMIC DNA]</scope>
    <source>
        <strain evidence="4">EB411</strain>
    </source>
</reference>
<name>A0A1R4J903_9MICO</name>
<feature type="transmembrane region" description="Helical" evidence="1">
    <location>
        <begin position="100"/>
        <end position="120"/>
    </location>
</feature>
<dbReference type="RefSeq" id="WP_179205233.1">
    <property type="nucleotide sequence ID" value="NZ_FUKR01000036.1"/>
</dbReference>
<protein>
    <recommendedName>
        <fullName evidence="2">General stress protein 17M-like domain-containing protein</fullName>
    </recommendedName>
</protein>
<dbReference type="InterPro" id="IPR025889">
    <property type="entry name" value="GSP17M-like_dom"/>
</dbReference>
<dbReference type="EMBL" id="FUKR01000036">
    <property type="protein sequence ID" value="SJN28384.1"/>
    <property type="molecule type" value="Genomic_DNA"/>
</dbReference>
<organism evidence="3 4">
    <name type="scientific">Mycetocola reblochoni REB411</name>
    <dbReference type="NCBI Taxonomy" id="1255698"/>
    <lineage>
        <taxon>Bacteria</taxon>
        <taxon>Bacillati</taxon>
        <taxon>Actinomycetota</taxon>
        <taxon>Actinomycetes</taxon>
        <taxon>Micrococcales</taxon>
        <taxon>Microbacteriaceae</taxon>
        <taxon>Mycetocola</taxon>
    </lineage>
</organism>
<evidence type="ECO:0000259" key="2">
    <source>
        <dbReference type="Pfam" id="PF11181"/>
    </source>
</evidence>
<keyword evidence="4" id="KW-1185">Reference proteome</keyword>
<keyword evidence="1" id="KW-0472">Membrane</keyword>
<feature type="transmembrane region" description="Helical" evidence="1">
    <location>
        <begin position="72"/>
        <end position="94"/>
    </location>
</feature>
<sequence length="171" mass="17880">MSTPQNTRRLRGLDAQRLPEGETVASFATYSDALQAVDRLAKAELPVAGLSIVGDGLKSVERVTGALSYGKAAAGGALSGAWLGLFLGLMLIIINPATNLVYLGAAVAIGAAFGILFALVNYSISRRRRDFTSTMQVVASSYVIIAERGVGEQVRRALAADAGNTLERPAL</sequence>
<evidence type="ECO:0000256" key="1">
    <source>
        <dbReference type="SAM" id="Phobius"/>
    </source>
</evidence>
<proteinExistence type="predicted"/>
<evidence type="ECO:0000313" key="3">
    <source>
        <dbReference type="EMBL" id="SJN28384.1"/>
    </source>
</evidence>
<keyword evidence="1" id="KW-0812">Transmembrane</keyword>
<accession>A0A1R4J903</accession>
<gene>
    <name evidence="3" type="ORF">FM119_05990</name>
</gene>
<dbReference type="AlphaFoldDB" id="A0A1R4J903"/>
<keyword evidence="1" id="KW-1133">Transmembrane helix</keyword>
<evidence type="ECO:0000313" key="4">
    <source>
        <dbReference type="Proteomes" id="UP000196778"/>
    </source>
</evidence>